<evidence type="ECO:0008006" key="4">
    <source>
        <dbReference type="Google" id="ProtNLM"/>
    </source>
</evidence>
<dbReference type="GeneID" id="63760892"/>
<evidence type="ECO:0000313" key="3">
    <source>
        <dbReference type="Proteomes" id="UP000184356"/>
    </source>
</evidence>
<keyword evidence="1" id="KW-0732">Signal</keyword>
<dbReference type="RefSeq" id="XP_040703851.1">
    <property type="nucleotide sequence ID" value="XM_040844819.1"/>
</dbReference>
<feature type="signal peptide" evidence="1">
    <location>
        <begin position="1"/>
        <end position="22"/>
    </location>
</feature>
<dbReference type="VEuPathDB" id="FungiDB:ASPSYDRAFT_30862"/>
<name>A0A1L9TKV8_9EURO</name>
<accession>A0A1L9TKV8</accession>
<feature type="chain" id="PRO_5013154744" description="Lysine-specific metallo-endopeptidase domain-containing protein" evidence="1">
    <location>
        <begin position="23"/>
        <end position="372"/>
    </location>
</feature>
<proteinExistence type="predicted"/>
<dbReference type="OrthoDB" id="4486469at2759"/>
<dbReference type="EMBL" id="KV878585">
    <property type="protein sequence ID" value="OJJ60045.1"/>
    <property type="molecule type" value="Genomic_DNA"/>
</dbReference>
<dbReference type="GO" id="GO:0008237">
    <property type="term" value="F:metallopeptidase activity"/>
    <property type="evidence" value="ECO:0007669"/>
    <property type="project" value="InterPro"/>
</dbReference>
<reference evidence="3" key="1">
    <citation type="journal article" date="2017" name="Genome Biol.">
        <title>Comparative genomics reveals high biological diversity and specific adaptations in the industrially and medically important fungal genus Aspergillus.</title>
        <authorList>
            <person name="de Vries R.P."/>
            <person name="Riley R."/>
            <person name="Wiebenga A."/>
            <person name="Aguilar-Osorio G."/>
            <person name="Amillis S."/>
            <person name="Uchima C.A."/>
            <person name="Anderluh G."/>
            <person name="Asadollahi M."/>
            <person name="Askin M."/>
            <person name="Barry K."/>
            <person name="Battaglia E."/>
            <person name="Bayram O."/>
            <person name="Benocci T."/>
            <person name="Braus-Stromeyer S.A."/>
            <person name="Caldana C."/>
            <person name="Canovas D."/>
            <person name="Cerqueira G.C."/>
            <person name="Chen F."/>
            <person name="Chen W."/>
            <person name="Choi C."/>
            <person name="Clum A."/>
            <person name="Dos Santos R.A."/>
            <person name="Damasio A.R."/>
            <person name="Diallinas G."/>
            <person name="Emri T."/>
            <person name="Fekete E."/>
            <person name="Flipphi M."/>
            <person name="Freyberg S."/>
            <person name="Gallo A."/>
            <person name="Gournas C."/>
            <person name="Habgood R."/>
            <person name="Hainaut M."/>
            <person name="Harispe M.L."/>
            <person name="Henrissat B."/>
            <person name="Hilden K.S."/>
            <person name="Hope R."/>
            <person name="Hossain A."/>
            <person name="Karabika E."/>
            <person name="Karaffa L."/>
            <person name="Karanyi Z."/>
            <person name="Krasevec N."/>
            <person name="Kuo A."/>
            <person name="Kusch H."/>
            <person name="LaButti K."/>
            <person name="Lagendijk E.L."/>
            <person name="Lapidus A."/>
            <person name="Levasseur A."/>
            <person name="Lindquist E."/>
            <person name="Lipzen A."/>
            <person name="Logrieco A.F."/>
            <person name="MacCabe A."/>
            <person name="Maekelae M.R."/>
            <person name="Malavazi I."/>
            <person name="Melin P."/>
            <person name="Meyer V."/>
            <person name="Mielnichuk N."/>
            <person name="Miskei M."/>
            <person name="Molnar A.P."/>
            <person name="Mule G."/>
            <person name="Ngan C.Y."/>
            <person name="Orejas M."/>
            <person name="Orosz E."/>
            <person name="Ouedraogo J.P."/>
            <person name="Overkamp K.M."/>
            <person name="Park H.-S."/>
            <person name="Perrone G."/>
            <person name="Piumi F."/>
            <person name="Punt P.J."/>
            <person name="Ram A.F."/>
            <person name="Ramon A."/>
            <person name="Rauscher S."/>
            <person name="Record E."/>
            <person name="Riano-Pachon D.M."/>
            <person name="Robert V."/>
            <person name="Roehrig J."/>
            <person name="Ruller R."/>
            <person name="Salamov A."/>
            <person name="Salih N.S."/>
            <person name="Samson R.A."/>
            <person name="Sandor E."/>
            <person name="Sanguinetti M."/>
            <person name="Schuetze T."/>
            <person name="Sepcic K."/>
            <person name="Shelest E."/>
            <person name="Sherlock G."/>
            <person name="Sophianopoulou V."/>
            <person name="Squina F.M."/>
            <person name="Sun H."/>
            <person name="Susca A."/>
            <person name="Todd R.B."/>
            <person name="Tsang A."/>
            <person name="Unkles S.E."/>
            <person name="van de Wiele N."/>
            <person name="van Rossen-Uffink D."/>
            <person name="Oliveira J.V."/>
            <person name="Vesth T.C."/>
            <person name="Visser J."/>
            <person name="Yu J.-H."/>
            <person name="Zhou M."/>
            <person name="Andersen M.R."/>
            <person name="Archer D.B."/>
            <person name="Baker S.E."/>
            <person name="Benoit I."/>
            <person name="Brakhage A.A."/>
            <person name="Braus G.H."/>
            <person name="Fischer R."/>
            <person name="Frisvad J.C."/>
            <person name="Goldman G.H."/>
            <person name="Houbraken J."/>
            <person name="Oakley B."/>
            <person name="Pocsi I."/>
            <person name="Scazzocchio C."/>
            <person name="Seiboth B."/>
            <person name="vanKuyk P.A."/>
            <person name="Wortman J."/>
            <person name="Dyer P.S."/>
            <person name="Grigoriev I.V."/>
        </authorList>
    </citation>
    <scope>NUCLEOTIDE SEQUENCE [LARGE SCALE GENOMIC DNA]</scope>
    <source>
        <strain evidence="3">CBS 593.65</strain>
    </source>
</reference>
<evidence type="ECO:0000313" key="2">
    <source>
        <dbReference type="EMBL" id="OJJ60045.1"/>
    </source>
</evidence>
<dbReference type="Gene3D" id="3.40.390.10">
    <property type="entry name" value="Collagenase (Catalytic Domain)"/>
    <property type="match status" value="1"/>
</dbReference>
<gene>
    <name evidence="2" type="ORF">ASPSYDRAFT_30862</name>
</gene>
<keyword evidence="3" id="KW-1185">Reference proteome</keyword>
<organism evidence="2 3">
    <name type="scientific">Aspergillus sydowii CBS 593.65</name>
    <dbReference type="NCBI Taxonomy" id="1036612"/>
    <lineage>
        <taxon>Eukaryota</taxon>
        <taxon>Fungi</taxon>
        <taxon>Dikarya</taxon>
        <taxon>Ascomycota</taxon>
        <taxon>Pezizomycotina</taxon>
        <taxon>Eurotiomycetes</taxon>
        <taxon>Eurotiomycetidae</taxon>
        <taxon>Eurotiales</taxon>
        <taxon>Aspergillaceae</taxon>
        <taxon>Aspergillus</taxon>
        <taxon>Aspergillus subgen. Nidulantes</taxon>
    </lineage>
</organism>
<dbReference type="SUPFAM" id="SSF55486">
    <property type="entry name" value="Metalloproteases ('zincins'), catalytic domain"/>
    <property type="match status" value="1"/>
</dbReference>
<sequence>MYLNSRFFYFLYLLSPPSPTLTREPSQTDVQRICLKYENCSPEWETVIQDAFNKAFLMASISQNIDFETDPAVKDFFGPSSLNYEYQDQIESVFAHVATFRIGCNPGLRADVECVDCSNNHTGTVAYVKNIQHPGPYPHGNRLEKTSPVFKFCERFFDDYMSLETKVKEIIDHGSKDWKLHLGSYTNQASIVLHEIMHANVLVSAQHGNRSISDIAIQVDDGSGDERYLEVYGPAMCKTLARTVPKRQNTKATFVRNGITSNADSYAQFALAKYVQTKLNGRYPDQPTDSTVAVDGSWRIMTPKLKMRSSPFYGSATSGNIGKQNYGSSSSGKELFPFTVPDYLPKCPNIIASAEYMVHAAQSEAKTWSENF</sequence>
<evidence type="ECO:0000256" key="1">
    <source>
        <dbReference type="SAM" id="SignalP"/>
    </source>
</evidence>
<dbReference type="AlphaFoldDB" id="A0A1L9TKV8"/>
<protein>
    <recommendedName>
        <fullName evidence="4">Lysine-specific metallo-endopeptidase domain-containing protein</fullName>
    </recommendedName>
</protein>
<dbReference type="InterPro" id="IPR024079">
    <property type="entry name" value="MetalloPept_cat_dom_sf"/>
</dbReference>
<dbReference type="Proteomes" id="UP000184356">
    <property type="component" value="Unassembled WGS sequence"/>
</dbReference>